<comment type="similarity">
    <text evidence="1">Belongs to the LysR transcriptional regulatory family.</text>
</comment>
<dbReference type="RefSeq" id="WP_101769283.1">
    <property type="nucleotide sequence ID" value="NZ_BPPU01000001.1"/>
</dbReference>
<dbReference type="InterPro" id="IPR000847">
    <property type="entry name" value="LysR_HTH_N"/>
</dbReference>
<dbReference type="SUPFAM" id="SSF53850">
    <property type="entry name" value="Periplasmic binding protein-like II"/>
    <property type="match status" value="1"/>
</dbReference>
<evidence type="ECO:0000259" key="5">
    <source>
        <dbReference type="PROSITE" id="PS50931"/>
    </source>
</evidence>
<comment type="caution">
    <text evidence="6">The sequence shown here is derived from an EMBL/GenBank/DDBJ whole genome shotgun (WGS) entry which is preliminary data.</text>
</comment>
<dbReference type="InterPro" id="IPR036390">
    <property type="entry name" value="WH_DNA-bd_sf"/>
</dbReference>
<dbReference type="AlphaFoldDB" id="A0A2N4UQT6"/>
<organism evidence="6 7">
    <name type="scientific">Photobacterium carnosum</name>
    <dbReference type="NCBI Taxonomy" id="2023717"/>
    <lineage>
        <taxon>Bacteria</taxon>
        <taxon>Pseudomonadati</taxon>
        <taxon>Pseudomonadota</taxon>
        <taxon>Gammaproteobacteria</taxon>
        <taxon>Vibrionales</taxon>
        <taxon>Vibrionaceae</taxon>
        <taxon>Photobacterium</taxon>
    </lineage>
</organism>
<dbReference type="InterPro" id="IPR005119">
    <property type="entry name" value="LysR_subst-bd"/>
</dbReference>
<dbReference type="SUPFAM" id="SSF46785">
    <property type="entry name" value="Winged helix' DNA-binding domain"/>
    <property type="match status" value="1"/>
</dbReference>
<protein>
    <submittedName>
        <fullName evidence="6">LysR family transcriptional regulator</fullName>
    </submittedName>
</protein>
<dbReference type="GO" id="GO:0003700">
    <property type="term" value="F:DNA-binding transcription factor activity"/>
    <property type="evidence" value="ECO:0007669"/>
    <property type="project" value="InterPro"/>
</dbReference>
<keyword evidence="7" id="KW-1185">Reference proteome</keyword>
<dbReference type="FunFam" id="1.10.10.10:FF:000001">
    <property type="entry name" value="LysR family transcriptional regulator"/>
    <property type="match status" value="1"/>
</dbReference>
<dbReference type="Gene3D" id="1.10.10.10">
    <property type="entry name" value="Winged helix-like DNA-binding domain superfamily/Winged helix DNA-binding domain"/>
    <property type="match status" value="1"/>
</dbReference>
<dbReference type="Gene3D" id="3.40.190.290">
    <property type="match status" value="1"/>
</dbReference>
<dbReference type="InterPro" id="IPR058163">
    <property type="entry name" value="LysR-type_TF_proteobact-type"/>
</dbReference>
<evidence type="ECO:0000313" key="6">
    <source>
        <dbReference type="EMBL" id="PLC57384.1"/>
    </source>
</evidence>
<evidence type="ECO:0000256" key="2">
    <source>
        <dbReference type="ARBA" id="ARBA00023015"/>
    </source>
</evidence>
<dbReference type="Proteomes" id="UP000234420">
    <property type="component" value="Unassembled WGS sequence"/>
</dbReference>
<dbReference type="PRINTS" id="PR00039">
    <property type="entry name" value="HTHLYSR"/>
</dbReference>
<keyword evidence="3" id="KW-0238">DNA-binding</keyword>
<dbReference type="InterPro" id="IPR036388">
    <property type="entry name" value="WH-like_DNA-bd_sf"/>
</dbReference>
<gene>
    <name evidence="6" type="ORF">CIK00_13025</name>
</gene>
<dbReference type="GO" id="GO:0003677">
    <property type="term" value="F:DNA binding"/>
    <property type="evidence" value="ECO:0007669"/>
    <property type="project" value="UniProtKB-KW"/>
</dbReference>
<dbReference type="PANTHER" id="PTHR30537">
    <property type="entry name" value="HTH-TYPE TRANSCRIPTIONAL REGULATOR"/>
    <property type="match status" value="1"/>
</dbReference>
<name>A0A2N4UQT6_9GAMM</name>
<dbReference type="Pfam" id="PF03466">
    <property type="entry name" value="LysR_substrate"/>
    <property type="match status" value="1"/>
</dbReference>
<keyword evidence="4" id="KW-0804">Transcription</keyword>
<proteinExistence type="inferred from homology"/>
<dbReference type="Pfam" id="PF00126">
    <property type="entry name" value="HTH_1"/>
    <property type="match status" value="1"/>
</dbReference>
<feature type="domain" description="HTH lysR-type" evidence="5">
    <location>
        <begin position="1"/>
        <end position="61"/>
    </location>
</feature>
<dbReference type="PANTHER" id="PTHR30537:SF5">
    <property type="entry name" value="HTH-TYPE TRANSCRIPTIONAL ACTIVATOR TTDR-RELATED"/>
    <property type="match status" value="1"/>
</dbReference>
<dbReference type="EMBL" id="NPIB01000016">
    <property type="protein sequence ID" value="PLC57384.1"/>
    <property type="molecule type" value="Genomic_DNA"/>
</dbReference>
<dbReference type="PROSITE" id="PS50931">
    <property type="entry name" value="HTH_LYSR"/>
    <property type="match status" value="1"/>
</dbReference>
<evidence type="ECO:0000313" key="7">
    <source>
        <dbReference type="Proteomes" id="UP000234420"/>
    </source>
</evidence>
<evidence type="ECO:0000256" key="4">
    <source>
        <dbReference type="ARBA" id="ARBA00023163"/>
    </source>
</evidence>
<keyword evidence="2" id="KW-0805">Transcription regulation</keyword>
<evidence type="ECO:0000256" key="1">
    <source>
        <dbReference type="ARBA" id="ARBA00009437"/>
    </source>
</evidence>
<accession>A0A2N4UQT6</accession>
<reference evidence="6 7" key="1">
    <citation type="journal article" date="2018" name="Syst. Appl. Microbiol.">
        <title>Photobacterium carnosum sp. nov., isolated from spoiled modified atmosphere packaged poultry meat.</title>
        <authorList>
            <person name="Hilgarth M."/>
            <person name="Fuertes S."/>
            <person name="Ehrmann M."/>
            <person name="Vogel R.F."/>
        </authorList>
    </citation>
    <scope>NUCLEOTIDE SEQUENCE [LARGE SCALE GENOMIC DNA]</scope>
    <source>
        <strain evidence="6 7">TMW 2.2021</strain>
    </source>
</reference>
<evidence type="ECO:0000256" key="3">
    <source>
        <dbReference type="ARBA" id="ARBA00023125"/>
    </source>
</evidence>
<sequence>MKGSLFNQVDTFLTIAQEGSIRGAARKLELSPPAVSNALKQLESHLGLPLFTRTTRTIELTEAGKCLMGQASPAMDALYLALESVKDLSQVPSGKVRITVPRFAYQLIVEPIYAEFCALYPEIELEISVSNTSINIIKEGYDAGIRFGHRIEEGMVARPLMPKMKEALFATADYLERFGTPHSPQDLQHHKLIQYRYMPSNQLAPLELNDKGETIRVTPPLSMIVNDTDLMIDAASKGLGIGRIVEPMIREALSSGKLIPILEEYWLDYPGLYIYFPQHTQKARRVRVLVDFLCHYKLF</sequence>